<evidence type="ECO:0000259" key="1">
    <source>
        <dbReference type="Pfam" id="PF00685"/>
    </source>
</evidence>
<dbReference type="Proteomes" id="UP000678393">
    <property type="component" value="Unassembled WGS sequence"/>
</dbReference>
<dbReference type="EMBL" id="CAJHNH020002097">
    <property type="protein sequence ID" value="CAG5125553.1"/>
    <property type="molecule type" value="Genomic_DNA"/>
</dbReference>
<dbReference type="InterPro" id="IPR000863">
    <property type="entry name" value="Sulfotransferase_dom"/>
</dbReference>
<evidence type="ECO:0000313" key="2">
    <source>
        <dbReference type="EMBL" id="CAG5125553.1"/>
    </source>
</evidence>
<dbReference type="OrthoDB" id="8068875at2759"/>
<reference evidence="2" key="1">
    <citation type="submission" date="2021-04" db="EMBL/GenBank/DDBJ databases">
        <authorList>
            <consortium name="Molecular Ecology Group"/>
        </authorList>
    </citation>
    <scope>NUCLEOTIDE SEQUENCE</scope>
</reference>
<organism evidence="2 3">
    <name type="scientific">Candidula unifasciata</name>
    <dbReference type="NCBI Taxonomy" id="100452"/>
    <lineage>
        <taxon>Eukaryota</taxon>
        <taxon>Metazoa</taxon>
        <taxon>Spiralia</taxon>
        <taxon>Lophotrochozoa</taxon>
        <taxon>Mollusca</taxon>
        <taxon>Gastropoda</taxon>
        <taxon>Heterobranchia</taxon>
        <taxon>Euthyneura</taxon>
        <taxon>Panpulmonata</taxon>
        <taxon>Eupulmonata</taxon>
        <taxon>Stylommatophora</taxon>
        <taxon>Helicina</taxon>
        <taxon>Helicoidea</taxon>
        <taxon>Geomitridae</taxon>
        <taxon>Candidula</taxon>
    </lineage>
</organism>
<dbReference type="InterPro" id="IPR027417">
    <property type="entry name" value="P-loop_NTPase"/>
</dbReference>
<dbReference type="InterPro" id="IPR052654">
    <property type="entry name" value="CS_Sulfotransferase"/>
</dbReference>
<feature type="domain" description="Sulfotransferase" evidence="1">
    <location>
        <begin position="46"/>
        <end position="255"/>
    </location>
</feature>
<comment type="caution">
    <text evidence="2">The sequence shown here is derived from an EMBL/GenBank/DDBJ whole genome shotgun (WGS) entry which is preliminary data.</text>
</comment>
<keyword evidence="3" id="KW-1185">Reference proteome</keyword>
<evidence type="ECO:0000313" key="3">
    <source>
        <dbReference type="Proteomes" id="UP000678393"/>
    </source>
</evidence>
<name>A0A8S3Z822_9EUPU</name>
<dbReference type="Pfam" id="PF00685">
    <property type="entry name" value="Sulfotransfer_1"/>
    <property type="match status" value="1"/>
</dbReference>
<dbReference type="PANTHER" id="PTHR15723">
    <property type="entry name" value="CARBOHYDRATE SULFOTRANSFERASE 15"/>
    <property type="match status" value="1"/>
</dbReference>
<dbReference type="AlphaFoldDB" id="A0A8S3Z822"/>
<accession>A0A8S3Z822</accession>
<dbReference type="Gene3D" id="3.40.50.300">
    <property type="entry name" value="P-loop containing nucleotide triphosphate hydrolases"/>
    <property type="match status" value="1"/>
</dbReference>
<dbReference type="GO" id="GO:0019319">
    <property type="term" value="P:hexose biosynthetic process"/>
    <property type="evidence" value="ECO:0007669"/>
    <property type="project" value="TreeGrafter"/>
</dbReference>
<dbReference type="GO" id="GO:0050659">
    <property type="term" value="F:N-acetylgalactosamine 4-sulfate 6-O-sulfotransferase activity"/>
    <property type="evidence" value="ECO:0007669"/>
    <property type="project" value="TreeGrafter"/>
</dbReference>
<gene>
    <name evidence="2" type="ORF">CUNI_LOCUS11111</name>
</gene>
<dbReference type="SUPFAM" id="SSF52540">
    <property type="entry name" value="P-loop containing nucleoside triphosphate hydrolases"/>
    <property type="match status" value="1"/>
</dbReference>
<dbReference type="PANTHER" id="PTHR15723:SF0">
    <property type="entry name" value="CARBOHYDRATE SULFOTRANSFERASE 15"/>
    <property type="match status" value="1"/>
</dbReference>
<proteinExistence type="predicted"/>
<sequence length="293" mass="34833">MDKSGSTDLHNRLSQHPFVMGNKGSLGKETSFWSWLRYGLYNKKLMERKLYLDDFLDMFAETAHLIEETNVTAIITGDATPMDLWDFRSWPSIPQNFGKDEPEVLTPHLLKYIHRERPPKFLIQYREPIERLYSDYIFLEYGKTPEEFHNHSLQAIDMMNACFGNITRRQCFFSDNLYQSLPVRIHLGCYYMFLQEWLHVFPRSSFLITTMDEYQNDMENTLKKAFKFLDLPSLPDSKMAEIINQTRRHVTRNKQGVVLPETVKVLRQFYDNCNKDTAQLLNDDRFLWLGHYL</sequence>
<protein>
    <recommendedName>
        <fullName evidence="1">Sulfotransferase domain-containing protein</fullName>
    </recommendedName>
</protein>